<dbReference type="PANTHER" id="PTHR35342">
    <property type="entry name" value="TRICARBOXYLIC TRANSPORT PROTEIN"/>
    <property type="match status" value="1"/>
</dbReference>
<feature type="transmembrane region" description="Helical" evidence="1">
    <location>
        <begin position="392"/>
        <end position="409"/>
    </location>
</feature>
<evidence type="ECO:0000313" key="3">
    <source>
        <dbReference type="EMBL" id="MBU8546862.1"/>
    </source>
</evidence>
<dbReference type="EMBL" id="JAERQM010000010">
    <property type="protein sequence ID" value="MBU8546862.1"/>
    <property type="molecule type" value="Genomic_DNA"/>
</dbReference>
<reference evidence="3 4" key="1">
    <citation type="submission" date="2021-01" db="EMBL/GenBank/DDBJ databases">
        <title>Roseomonas sp. nov, a bacterium isolated from an oil production mixture in Yumen Oilfield.</title>
        <authorList>
            <person name="Wu D."/>
        </authorList>
    </citation>
    <scope>NUCLEOTIDE SEQUENCE [LARGE SCALE GENOMIC DNA]</scope>
    <source>
        <strain evidence="3 4">ROY-5-3</strain>
    </source>
</reference>
<keyword evidence="1" id="KW-0812">Transmembrane</keyword>
<keyword evidence="4" id="KW-1185">Reference proteome</keyword>
<protein>
    <submittedName>
        <fullName evidence="3">Tripartite tricarboxylate transporter permease</fullName>
    </submittedName>
</protein>
<evidence type="ECO:0000256" key="1">
    <source>
        <dbReference type="SAM" id="Phobius"/>
    </source>
</evidence>
<evidence type="ECO:0000313" key="4">
    <source>
        <dbReference type="Proteomes" id="UP000689967"/>
    </source>
</evidence>
<feature type="transmembrane region" description="Helical" evidence="1">
    <location>
        <begin position="107"/>
        <end position="132"/>
    </location>
</feature>
<feature type="transmembrane region" description="Helical" evidence="1">
    <location>
        <begin position="466"/>
        <end position="488"/>
    </location>
</feature>
<accession>A0ABS6HDP1</accession>
<dbReference type="PANTHER" id="PTHR35342:SF5">
    <property type="entry name" value="TRICARBOXYLIC TRANSPORT PROTEIN"/>
    <property type="match status" value="1"/>
</dbReference>
<dbReference type="RefSeq" id="WP_216878887.1">
    <property type="nucleotide sequence ID" value="NZ_JAERQM010000010.1"/>
</dbReference>
<feature type="transmembrane region" description="Helical" evidence="1">
    <location>
        <begin position="203"/>
        <end position="223"/>
    </location>
</feature>
<name>A0ABS6HDP1_9PROT</name>
<keyword evidence="1" id="KW-1133">Transmembrane helix</keyword>
<comment type="caution">
    <text evidence="3">The sequence shown here is derived from an EMBL/GenBank/DDBJ whole genome shotgun (WGS) entry which is preliminary data.</text>
</comment>
<evidence type="ECO:0000259" key="2">
    <source>
        <dbReference type="Pfam" id="PF01970"/>
    </source>
</evidence>
<dbReference type="Proteomes" id="UP000689967">
    <property type="component" value="Unassembled WGS sequence"/>
</dbReference>
<keyword evidence="1" id="KW-0472">Membrane</keyword>
<feature type="transmembrane region" description="Helical" evidence="1">
    <location>
        <begin position="356"/>
        <end position="380"/>
    </location>
</feature>
<gene>
    <name evidence="3" type="ORF">JJQ90_24295</name>
</gene>
<feature type="transmembrane region" description="Helical" evidence="1">
    <location>
        <begin position="138"/>
        <end position="158"/>
    </location>
</feature>
<feature type="domain" description="DUF112" evidence="2">
    <location>
        <begin position="20"/>
        <end position="440"/>
    </location>
</feature>
<dbReference type="InterPro" id="IPR002823">
    <property type="entry name" value="DUF112_TM"/>
</dbReference>
<feature type="transmembrane region" description="Helical" evidence="1">
    <location>
        <begin position="321"/>
        <end position="344"/>
    </location>
</feature>
<sequence>MDVFDNLAAGFGIAFTLTNLGYSLLGVIVGNLIGVLPGIGPLAAISILLPITFGLEPSGALIMLAGIYYGAQYGGATTSILLNIPGVASHAVTCLDGYPMARQGRAGVAIFTSMMSSFIGACVGILIMMFFSPFMVRAALSFGPADYFAMMALGLIAASTLAQGSALKSIAMVILGLLIGMIGTDVQTGQQRFTGGIPELSDGVNIVAVATGLFGIADILANVNRPQGSIIARGAMSMRSMLPTMAEVRRCVAPILRGTGIGAVLGILPGTGGTIASFMSYAFEKKISKTPERFGKGTIEGIAAPEASNNSAAQTAFIPTLTLGVPGDAVMALMLGALIIFGIQPGPRFPAEHPDIFWSLIASFWIGNLLLVIINIPMIGIWTRLLLVPYRILYPAILFFVCIGVYSINNALFDVGLALVFGLLGYGMKLLNFEPAPLLLGYVLGPLMEEHLRRAMLLSRGDMMVFIDRPISASLLGLCAALLIWTVWSALRSSRRVHAQA</sequence>
<proteinExistence type="predicted"/>
<organism evidence="3 4">
    <name type="scientific">Falsiroseomonas oleicola</name>
    <dbReference type="NCBI Taxonomy" id="2801474"/>
    <lineage>
        <taxon>Bacteria</taxon>
        <taxon>Pseudomonadati</taxon>
        <taxon>Pseudomonadota</taxon>
        <taxon>Alphaproteobacteria</taxon>
        <taxon>Acetobacterales</taxon>
        <taxon>Roseomonadaceae</taxon>
        <taxon>Falsiroseomonas</taxon>
    </lineage>
</organism>
<feature type="transmembrane region" description="Helical" evidence="1">
    <location>
        <begin position="415"/>
        <end position="445"/>
    </location>
</feature>
<feature type="transmembrane region" description="Helical" evidence="1">
    <location>
        <begin position="165"/>
        <end position="183"/>
    </location>
</feature>
<dbReference type="Pfam" id="PF01970">
    <property type="entry name" value="TctA"/>
    <property type="match status" value="1"/>
</dbReference>